<dbReference type="RefSeq" id="WP_222579676.1">
    <property type="nucleotide sequence ID" value="NZ_JAHVHU010000007.1"/>
</dbReference>
<dbReference type="PANTHER" id="PTHR46986">
    <property type="entry name" value="ENDORIBONUCLEASE YBEY, CHLOROPLASTIC"/>
    <property type="match status" value="1"/>
</dbReference>
<proteinExistence type="inferred from homology"/>
<dbReference type="EMBL" id="JAHVHU010000007">
    <property type="protein sequence ID" value="MBY5958144.1"/>
    <property type="molecule type" value="Genomic_DNA"/>
</dbReference>
<dbReference type="InterPro" id="IPR023091">
    <property type="entry name" value="MetalPrtase_cat_dom_sf_prd"/>
</dbReference>
<comment type="subcellular location">
    <subcellularLocation>
        <location evidence="7">Cytoplasm</location>
    </subcellularLocation>
</comment>
<dbReference type="HAMAP" id="MF_00009">
    <property type="entry name" value="Endoribonucl_YbeY"/>
    <property type="match status" value="1"/>
</dbReference>
<evidence type="ECO:0000256" key="1">
    <source>
        <dbReference type="ARBA" id="ARBA00010875"/>
    </source>
</evidence>
<dbReference type="AlphaFoldDB" id="A0A953HN35"/>
<protein>
    <recommendedName>
        <fullName evidence="7">Endoribonuclease YbeY</fullName>
        <ecNumber evidence="7">3.1.-.-</ecNumber>
    </recommendedName>
</protein>
<dbReference type="Gene3D" id="3.40.390.30">
    <property type="entry name" value="Metalloproteases ('zincins'), catalytic domain"/>
    <property type="match status" value="1"/>
</dbReference>
<evidence type="ECO:0000256" key="6">
    <source>
        <dbReference type="ARBA" id="ARBA00022833"/>
    </source>
</evidence>
<dbReference type="PANTHER" id="PTHR46986:SF1">
    <property type="entry name" value="ENDORIBONUCLEASE YBEY, CHLOROPLASTIC"/>
    <property type="match status" value="1"/>
</dbReference>
<organism evidence="8 9">
    <name type="scientific">Membranihabitans marinus</name>
    <dbReference type="NCBI Taxonomy" id="1227546"/>
    <lineage>
        <taxon>Bacteria</taxon>
        <taxon>Pseudomonadati</taxon>
        <taxon>Bacteroidota</taxon>
        <taxon>Saprospiria</taxon>
        <taxon>Saprospirales</taxon>
        <taxon>Saprospiraceae</taxon>
        <taxon>Membranihabitans</taxon>
    </lineage>
</organism>
<dbReference type="GO" id="GO:0006364">
    <property type="term" value="P:rRNA processing"/>
    <property type="evidence" value="ECO:0007669"/>
    <property type="project" value="UniProtKB-UniRule"/>
</dbReference>
<comment type="caution">
    <text evidence="8">The sequence shown here is derived from an EMBL/GenBank/DDBJ whole genome shotgun (WGS) entry which is preliminary data.</text>
</comment>
<keyword evidence="4 7" id="KW-0255">Endonuclease</keyword>
<evidence type="ECO:0000313" key="8">
    <source>
        <dbReference type="EMBL" id="MBY5958144.1"/>
    </source>
</evidence>
<comment type="similarity">
    <text evidence="1 7">Belongs to the endoribonuclease YbeY family.</text>
</comment>
<comment type="cofactor">
    <cofactor evidence="7">
        <name>Zn(2+)</name>
        <dbReference type="ChEBI" id="CHEBI:29105"/>
    </cofactor>
    <text evidence="7">Binds 1 zinc ion.</text>
</comment>
<reference evidence="8" key="1">
    <citation type="submission" date="2021-06" db="EMBL/GenBank/DDBJ databases">
        <title>44 bacteria genomes isolated from Dapeng, Shenzhen.</title>
        <authorList>
            <person name="Zheng W."/>
            <person name="Yu S."/>
            <person name="Huang Y."/>
        </authorList>
    </citation>
    <scope>NUCLEOTIDE SEQUENCE</scope>
    <source>
        <strain evidence="8">DP5N28-2</strain>
    </source>
</reference>
<keyword evidence="7" id="KW-0690">Ribosome biogenesis</keyword>
<dbReference type="GO" id="GO:0004222">
    <property type="term" value="F:metalloendopeptidase activity"/>
    <property type="evidence" value="ECO:0007669"/>
    <property type="project" value="InterPro"/>
</dbReference>
<feature type="binding site" evidence="7">
    <location>
        <position position="118"/>
    </location>
    <ligand>
        <name>Zn(2+)</name>
        <dbReference type="ChEBI" id="CHEBI:29105"/>
        <note>catalytic</note>
    </ligand>
</feature>
<evidence type="ECO:0000256" key="5">
    <source>
        <dbReference type="ARBA" id="ARBA00022801"/>
    </source>
</evidence>
<evidence type="ECO:0000256" key="4">
    <source>
        <dbReference type="ARBA" id="ARBA00022759"/>
    </source>
</evidence>
<evidence type="ECO:0000256" key="3">
    <source>
        <dbReference type="ARBA" id="ARBA00022723"/>
    </source>
</evidence>
<name>A0A953HN35_9BACT</name>
<keyword evidence="3 7" id="KW-0479">Metal-binding</keyword>
<evidence type="ECO:0000313" key="9">
    <source>
        <dbReference type="Proteomes" id="UP000753961"/>
    </source>
</evidence>
<feature type="binding site" evidence="7">
    <location>
        <position position="108"/>
    </location>
    <ligand>
        <name>Zn(2+)</name>
        <dbReference type="ChEBI" id="CHEBI:29105"/>
        <note>catalytic</note>
    </ligand>
</feature>
<dbReference type="GO" id="GO:0008270">
    <property type="term" value="F:zinc ion binding"/>
    <property type="evidence" value="ECO:0007669"/>
    <property type="project" value="UniProtKB-UniRule"/>
</dbReference>
<keyword evidence="6 7" id="KW-0862">Zinc</keyword>
<keyword evidence="5 7" id="KW-0378">Hydrolase</keyword>
<gene>
    <name evidence="7 8" type="primary">ybeY</name>
    <name evidence="8" type="ORF">KUV50_08390</name>
</gene>
<dbReference type="Pfam" id="PF02130">
    <property type="entry name" value="YbeY"/>
    <property type="match status" value="1"/>
</dbReference>
<feature type="binding site" evidence="7">
    <location>
        <position position="112"/>
    </location>
    <ligand>
        <name>Zn(2+)</name>
        <dbReference type="ChEBI" id="CHEBI:29105"/>
        <note>catalytic</note>
    </ligand>
</feature>
<dbReference type="InterPro" id="IPR002036">
    <property type="entry name" value="YbeY"/>
</dbReference>
<keyword evidence="2 7" id="KW-0540">Nuclease</keyword>
<keyword evidence="7" id="KW-0963">Cytoplasm</keyword>
<evidence type="ECO:0000256" key="2">
    <source>
        <dbReference type="ARBA" id="ARBA00022722"/>
    </source>
</evidence>
<keyword evidence="7" id="KW-0698">rRNA processing</keyword>
<accession>A0A953HN35</accession>
<keyword evidence="9" id="KW-1185">Reference proteome</keyword>
<dbReference type="GO" id="GO:0005737">
    <property type="term" value="C:cytoplasm"/>
    <property type="evidence" value="ECO:0007669"/>
    <property type="project" value="UniProtKB-SubCell"/>
</dbReference>
<dbReference type="NCBIfam" id="TIGR00043">
    <property type="entry name" value="rRNA maturation RNase YbeY"/>
    <property type="match status" value="1"/>
</dbReference>
<dbReference type="SUPFAM" id="SSF55486">
    <property type="entry name" value="Metalloproteases ('zincins'), catalytic domain"/>
    <property type="match status" value="1"/>
</dbReference>
<sequence length="147" mass="17566">MEISFFHHDVDFPWDEEEDIRKWIIRTINQEKRDTPIGEISIIFCSDEYLLDINKQYLNHDYFTDIITFTYSETPLTADLYISTERVMDNACTMSHGFYEELYRVIIHGILHSCGYTDKTVEEQKIMRAKEDEYLKSVQTLLEGKFK</sequence>
<dbReference type="GO" id="GO:0004521">
    <property type="term" value="F:RNA endonuclease activity"/>
    <property type="evidence" value="ECO:0007669"/>
    <property type="project" value="UniProtKB-UniRule"/>
</dbReference>
<comment type="function">
    <text evidence="7">Single strand-specific metallo-endoribonuclease involved in late-stage 70S ribosome quality control and in maturation of the 3' terminus of the 16S rRNA.</text>
</comment>
<dbReference type="Proteomes" id="UP000753961">
    <property type="component" value="Unassembled WGS sequence"/>
</dbReference>
<dbReference type="EC" id="3.1.-.-" evidence="7"/>
<evidence type="ECO:0000256" key="7">
    <source>
        <dbReference type="HAMAP-Rule" id="MF_00009"/>
    </source>
</evidence>